<evidence type="ECO:0000256" key="1">
    <source>
        <dbReference type="ARBA" id="ARBA00001946"/>
    </source>
</evidence>
<organism evidence="6 7">
    <name type="scientific">Mangrovimicrobium sediminis</name>
    <dbReference type="NCBI Taxonomy" id="2562682"/>
    <lineage>
        <taxon>Bacteria</taxon>
        <taxon>Pseudomonadati</taxon>
        <taxon>Pseudomonadota</taxon>
        <taxon>Gammaproteobacteria</taxon>
        <taxon>Cellvibrionales</taxon>
        <taxon>Halieaceae</taxon>
        <taxon>Mangrovimicrobium</taxon>
    </lineage>
</organism>
<dbReference type="EC" id="2.7.7.65" evidence="2"/>
<feature type="transmembrane region" description="Helical" evidence="4">
    <location>
        <begin position="293"/>
        <end position="311"/>
    </location>
</feature>
<dbReference type="OrthoDB" id="9812260at2"/>
<feature type="transmembrane region" description="Helical" evidence="4">
    <location>
        <begin position="228"/>
        <end position="249"/>
    </location>
</feature>
<reference evidence="6 7" key="1">
    <citation type="submission" date="2019-04" db="EMBL/GenBank/DDBJ databases">
        <title>Taxonomy of novel Haliea sp. from mangrove soil of West Coast of India.</title>
        <authorList>
            <person name="Verma A."/>
            <person name="Kumar P."/>
            <person name="Krishnamurthi S."/>
        </authorList>
    </citation>
    <scope>NUCLEOTIDE SEQUENCE [LARGE SCALE GENOMIC DNA]</scope>
    <source>
        <strain evidence="6 7">SAOS-164</strain>
    </source>
</reference>
<dbReference type="InterPro" id="IPR043128">
    <property type="entry name" value="Rev_trsase/Diguanyl_cyclase"/>
</dbReference>
<evidence type="ECO:0000313" key="6">
    <source>
        <dbReference type="EMBL" id="TGD73124.1"/>
    </source>
</evidence>
<feature type="transmembrane region" description="Helical" evidence="4">
    <location>
        <begin position="256"/>
        <end position="273"/>
    </location>
</feature>
<feature type="transmembrane region" description="Helical" evidence="4">
    <location>
        <begin position="377"/>
        <end position="397"/>
    </location>
</feature>
<dbReference type="Proteomes" id="UP000298050">
    <property type="component" value="Unassembled WGS sequence"/>
</dbReference>
<dbReference type="InterPro" id="IPR029787">
    <property type="entry name" value="Nucleotide_cyclase"/>
</dbReference>
<keyword evidence="4" id="KW-1133">Transmembrane helix</keyword>
<dbReference type="SUPFAM" id="SSF55073">
    <property type="entry name" value="Nucleotide cyclase"/>
    <property type="match status" value="1"/>
</dbReference>
<dbReference type="SUPFAM" id="SSF49785">
    <property type="entry name" value="Galactose-binding domain-like"/>
    <property type="match status" value="1"/>
</dbReference>
<dbReference type="GO" id="GO:0052621">
    <property type="term" value="F:diguanylate cyclase activity"/>
    <property type="evidence" value="ECO:0007669"/>
    <property type="project" value="UniProtKB-EC"/>
</dbReference>
<dbReference type="Pfam" id="PF00990">
    <property type="entry name" value="GGDEF"/>
    <property type="match status" value="1"/>
</dbReference>
<dbReference type="PANTHER" id="PTHR45138:SF9">
    <property type="entry name" value="DIGUANYLATE CYCLASE DGCM-RELATED"/>
    <property type="match status" value="1"/>
</dbReference>
<evidence type="ECO:0000259" key="5">
    <source>
        <dbReference type="PROSITE" id="PS50887"/>
    </source>
</evidence>
<dbReference type="FunFam" id="3.30.70.270:FF:000001">
    <property type="entry name" value="Diguanylate cyclase domain protein"/>
    <property type="match status" value="1"/>
</dbReference>
<proteinExistence type="predicted"/>
<dbReference type="EMBL" id="SRLE01000008">
    <property type="protein sequence ID" value="TGD73124.1"/>
    <property type="molecule type" value="Genomic_DNA"/>
</dbReference>
<name>A0A4Z0M125_9GAMM</name>
<protein>
    <recommendedName>
        <fullName evidence="2">diguanylate cyclase</fullName>
        <ecNumber evidence="2">2.7.7.65</ecNumber>
    </recommendedName>
</protein>
<keyword evidence="7" id="KW-1185">Reference proteome</keyword>
<dbReference type="InterPro" id="IPR000160">
    <property type="entry name" value="GGDEF_dom"/>
</dbReference>
<comment type="cofactor">
    <cofactor evidence="1">
        <name>Mg(2+)</name>
        <dbReference type="ChEBI" id="CHEBI:18420"/>
    </cofactor>
</comment>
<comment type="caution">
    <text evidence="6">The sequence shown here is derived from an EMBL/GenBank/DDBJ whole genome shotgun (WGS) entry which is preliminary data.</text>
</comment>
<dbReference type="Pfam" id="PF07695">
    <property type="entry name" value="7TMR-DISM_7TM"/>
    <property type="match status" value="1"/>
</dbReference>
<dbReference type="PROSITE" id="PS50887">
    <property type="entry name" value="GGDEF"/>
    <property type="match status" value="1"/>
</dbReference>
<dbReference type="InterPro" id="IPR011623">
    <property type="entry name" value="7TMR_DISM_rcpt_extracell_dom1"/>
</dbReference>
<dbReference type="PANTHER" id="PTHR45138">
    <property type="entry name" value="REGULATORY COMPONENTS OF SENSORY TRANSDUCTION SYSTEM"/>
    <property type="match status" value="1"/>
</dbReference>
<dbReference type="Gene3D" id="2.60.120.260">
    <property type="entry name" value="Galactose-binding domain-like"/>
    <property type="match status" value="1"/>
</dbReference>
<keyword evidence="4" id="KW-0472">Membrane</keyword>
<feature type="domain" description="GGDEF" evidence="5">
    <location>
        <begin position="484"/>
        <end position="616"/>
    </location>
</feature>
<gene>
    <name evidence="6" type="ORF">E4634_12655</name>
</gene>
<dbReference type="SMART" id="SM00267">
    <property type="entry name" value="GGDEF"/>
    <property type="match status" value="1"/>
</dbReference>
<sequence>MNAAMTVLSVTRQLAWVGLLLVLLAGLSLLLAARSDADTASPEVAVSAGASGIPTAGALTLQEGLDLRGQWRFRAGDEPAWATPGFDDSDWSTRAVPGRWPRGGFPESGQIGWYRLTVNVPVELVAASDFQLAVRIGKVISAYEFYAGGQLLGGVGGMPPLGQTVIDQERQYFVPPTAVDAQGNLVLALRVWGGEPTAVNAWGGGPHAGDFLLGEYRSLLYQGLLKELPGMMFFIVTLTFGIHHMVIYWRNRSLRVYLWFGLLALDIALYGLMLTQWKFLLGWPYLVLKKIEFTSIYVFPALALQMVWSLVDRKFPPALRVYQLSFVVFALSILPVPGLTVHFATLLSWQLATLPMFGFVPWMLWREVRAGNREARTLLPALALFLATCVNDILIDLANLETIRLMPFGFIAILASMSMSMITRFTRMFGALESEVEQRTSELREVNLQLVQMARVDHLTGVLNRRGFTEEAEEEVARMQRTGTGFSIVLTDVDFFKRFNDRHGHECGDHVLRRVADILKLRTRDIDQIGRWGGEEFILLLPETDAEGAAVLAEKLRIAVEENVFEFRGEQLSLTMTFGVAAFRLGDNLDTCIARADTALYHGKKDGRNKVMIGKYKGLSLVN</sequence>
<dbReference type="CDD" id="cd01949">
    <property type="entry name" value="GGDEF"/>
    <property type="match status" value="1"/>
</dbReference>
<evidence type="ECO:0000256" key="4">
    <source>
        <dbReference type="SAM" id="Phobius"/>
    </source>
</evidence>
<dbReference type="Gene3D" id="3.30.70.270">
    <property type="match status" value="1"/>
</dbReference>
<dbReference type="InterPro" id="IPR008979">
    <property type="entry name" value="Galactose-bd-like_sf"/>
</dbReference>
<keyword evidence="4" id="KW-0812">Transmembrane</keyword>
<evidence type="ECO:0000313" key="7">
    <source>
        <dbReference type="Proteomes" id="UP000298050"/>
    </source>
</evidence>
<accession>A0A4Z0M125</accession>
<feature type="transmembrane region" description="Helical" evidence="4">
    <location>
        <begin position="323"/>
        <end position="341"/>
    </location>
</feature>
<evidence type="ECO:0000256" key="3">
    <source>
        <dbReference type="ARBA" id="ARBA00034247"/>
    </source>
</evidence>
<dbReference type="NCBIfam" id="TIGR00254">
    <property type="entry name" value="GGDEF"/>
    <property type="match status" value="1"/>
</dbReference>
<feature type="transmembrane region" description="Helical" evidence="4">
    <location>
        <begin position="403"/>
        <end position="422"/>
    </location>
</feature>
<dbReference type="InterPro" id="IPR050469">
    <property type="entry name" value="Diguanylate_Cyclase"/>
</dbReference>
<evidence type="ECO:0000256" key="2">
    <source>
        <dbReference type="ARBA" id="ARBA00012528"/>
    </source>
</evidence>
<dbReference type="AlphaFoldDB" id="A0A4Z0M125"/>
<comment type="catalytic activity">
    <reaction evidence="3">
        <text>2 GTP = 3',3'-c-di-GMP + 2 diphosphate</text>
        <dbReference type="Rhea" id="RHEA:24898"/>
        <dbReference type="ChEBI" id="CHEBI:33019"/>
        <dbReference type="ChEBI" id="CHEBI:37565"/>
        <dbReference type="ChEBI" id="CHEBI:58805"/>
        <dbReference type="EC" id="2.7.7.65"/>
    </reaction>
</comment>
<feature type="transmembrane region" description="Helical" evidence="4">
    <location>
        <begin position="347"/>
        <end position="365"/>
    </location>
</feature>